<dbReference type="EMBL" id="NIDN02000344">
    <property type="protein sequence ID" value="RLL93285.1"/>
    <property type="molecule type" value="Genomic_DNA"/>
</dbReference>
<proteinExistence type="predicted"/>
<accession>A0A421CTT3</accession>
<evidence type="ECO:0000313" key="3">
    <source>
        <dbReference type="EMBL" id="RLL93285.1"/>
    </source>
</evidence>
<gene>
    <name evidence="3" type="ORF">CFD26_100688</name>
</gene>
<feature type="compositionally biased region" description="Low complexity" evidence="1">
    <location>
        <begin position="59"/>
        <end position="71"/>
    </location>
</feature>
<reference evidence="3 4" key="1">
    <citation type="submission" date="2018-08" db="EMBL/GenBank/DDBJ databases">
        <title>Draft genome sequences of two Aspergillus turcosus clinical strains isolated from bronchoalveolar lavage fluid: one azole-susceptible and the other azole-resistant.</title>
        <authorList>
            <person name="Parent-Michaud M."/>
            <person name="Dufresne P.J."/>
            <person name="Fournier E."/>
            <person name="Martineau C."/>
            <person name="Moreira S."/>
            <person name="Perkins V."/>
            <person name="De Repentigny L."/>
            <person name="Dufresne S.F."/>
        </authorList>
    </citation>
    <scope>NUCLEOTIDE SEQUENCE [LARGE SCALE GENOMIC DNA]</scope>
    <source>
        <strain evidence="3">HMR AF 1038</strain>
    </source>
</reference>
<dbReference type="Pfam" id="PF13391">
    <property type="entry name" value="HNH_2"/>
    <property type="match status" value="1"/>
</dbReference>
<dbReference type="Proteomes" id="UP000215289">
    <property type="component" value="Unassembled WGS sequence"/>
</dbReference>
<dbReference type="AlphaFoldDB" id="A0A421CTT3"/>
<dbReference type="STRING" id="1245748.A0A421CTT3"/>
<keyword evidence="4" id="KW-1185">Reference proteome</keyword>
<name>A0A421CTT3_9EURO</name>
<sequence>MSSSRRPAGLPLAAGSSRKRRRDSSSPEHNLAQPQKRATADRRPSNNSDTASPRGHDQSSSSSPLKVLSRSPSPPSDDETAPPAPPALAPATAPAAAAAPLIPPGPGSVLLGVSYDSNQTASPLHRHRSSLEDVILPATKSMNPQEQNQATSIFTRIVTHFEPSQTIKDRYKPITLITLLETEISEKSDFLRLFFEFIGKNLFTKEGEEEIGLGHVLSCLDDFASWGDDETNALNESLAAFAEFLMNNFFIPPHIIPHSLLSLTDEEGGRKLAESKQIAYMILKMFNPTAAELINGADIDRPVNALSMTIELHRLFGNFKIAFEQIGPPGSHMYKVDYVKPGHRVRVEKLPVTVSLPLPPERNIDPTSPELLAIHRAIGRILHLSAVGEYIDKFFRDMEELEGGEIMANGSTRIEDYVLFRLAGTEWLDETSVVEQHWRNATPVTDRGESMPAM</sequence>
<evidence type="ECO:0000256" key="1">
    <source>
        <dbReference type="SAM" id="MobiDB-lite"/>
    </source>
</evidence>
<protein>
    <recommendedName>
        <fullName evidence="2">HNH nuclease domain-containing protein</fullName>
    </recommendedName>
</protein>
<dbReference type="InterPro" id="IPR003615">
    <property type="entry name" value="HNH_nuc"/>
</dbReference>
<dbReference type="OrthoDB" id="2104739at2759"/>
<organism evidence="3 4">
    <name type="scientific">Aspergillus turcosus</name>
    <dbReference type="NCBI Taxonomy" id="1245748"/>
    <lineage>
        <taxon>Eukaryota</taxon>
        <taxon>Fungi</taxon>
        <taxon>Dikarya</taxon>
        <taxon>Ascomycota</taxon>
        <taxon>Pezizomycotina</taxon>
        <taxon>Eurotiomycetes</taxon>
        <taxon>Eurotiomycetidae</taxon>
        <taxon>Eurotiales</taxon>
        <taxon>Aspergillaceae</taxon>
        <taxon>Aspergillus</taxon>
        <taxon>Aspergillus subgen. Fumigati</taxon>
    </lineage>
</organism>
<evidence type="ECO:0000313" key="4">
    <source>
        <dbReference type="Proteomes" id="UP000215289"/>
    </source>
</evidence>
<feature type="domain" description="HNH nuclease" evidence="2">
    <location>
        <begin position="254"/>
        <end position="324"/>
    </location>
</feature>
<feature type="region of interest" description="Disordered" evidence="1">
    <location>
        <begin position="1"/>
        <end position="92"/>
    </location>
</feature>
<evidence type="ECO:0000259" key="2">
    <source>
        <dbReference type="Pfam" id="PF13391"/>
    </source>
</evidence>
<comment type="caution">
    <text evidence="3">The sequence shown here is derived from an EMBL/GenBank/DDBJ whole genome shotgun (WGS) entry which is preliminary data.</text>
</comment>